<organism evidence="2 3">
    <name type="scientific">Maribacter arenosus</name>
    <dbReference type="NCBI Taxonomy" id="1854708"/>
    <lineage>
        <taxon>Bacteria</taxon>
        <taxon>Pseudomonadati</taxon>
        <taxon>Bacteroidota</taxon>
        <taxon>Flavobacteriia</taxon>
        <taxon>Flavobacteriales</taxon>
        <taxon>Flavobacteriaceae</taxon>
        <taxon>Maribacter</taxon>
    </lineage>
</organism>
<proteinExistence type="predicted"/>
<dbReference type="InterPro" id="IPR001563">
    <property type="entry name" value="Peptidase_S10"/>
</dbReference>
<dbReference type="Gene3D" id="3.40.50.1820">
    <property type="entry name" value="alpha/beta hydrolase"/>
    <property type="match status" value="1"/>
</dbReference>
<keyword evidence="2" id="KW-0378">Hydrolase</keyword>
<sequence>MKKIVFLVFTLIGCTTFAQNANDTIPKAEISKTMQSVNINGRTIYLTAEAGTFEVRDENNDPIALMGHTYYTKGEDKRSAGSRNRPIVFAYNGGPGSSSFWLHMGVLGPKRIVVNDPVATPAAPYRIMNNNYSILDVADLVMIDPVGTGLSIPVGKAKFNDFWGVDQDIRSLSLFITQFLIAHDRMNSPKYLLGESYGTFRNAGVMNKLLNQGIAMNGVIMVSAVFDLRTLLFPPNDDLPYIVHFPTYAATAWYHDMVEDKPEDVYAYLDEIRSFTENEYTPALFKGDRLGDSEKQEVANKLGAYTGTSPAYWVKADLRVTASEFFAEFLRDKGEIVGRLDSRFTGINQDLLAQEGSHDPQSSAISPAYITGFLDYLHRTLRVNKKLTYTITAGRREGFKWDWSHEGNNRWGTQAAINTGIDMAEALSRDPNMKVLVLNGIYDLATVFYGVEHSINHLGLTKDIKNNIIMKYYEAGHMMYTHEPSLVKFKNDVSEFIRTTSQ</sequence>
<dbReference type="GO" id="GO:0004180">
    <property type="term" value="F:carboxypeptidase activity"/>
    <property type="evidence" value="ECO:0007669"/>
    <property type="project" value="UniProtKB-KW"/>
</dbReference>
<reference evidence="2 3" key="1">
    <citation type="submission" date="2020-05" db="EMBL/GenBank/DDBJ databases">
        <title>The draft genome sequence of Maribacter arenosus CAU 1321.</title>
        <authorList>
            <person name="Mu L."/>
        </authorList>
    </citation>
    <scope>NUCLEOTIDE SEQUENCE [LARGE SCALE GENOMIC DNA]</scope>
    <source>
        <strain evidence="2 3">CAU 1321</strain>
    </source>
</reference>
<keyword evidence="1" id="KW-0732">Signal</keyword>
<feature type="signal peptide" evidence="1">
    <location>
        <begin position="1"/>
        <end position="20"/>
    </location>
</feature>
<dbReference type="Pfam" id="PF00450">
    <property type="entry name" value="Peptidase_S10"/>
    <property type="match status" value="1"/>
</dbReference>
<dbReference type="EMBL" id="JABTCG010000003">
    <property type="protein sequence ID" value="MBD0851014.1"/>
    <property type="molecule type" value="Genomic_DNA"/>
</dbReference>
<gene>
    <name evidence="2" type="ORF">HPE63_10070</name>
</gene>
<feature type="chain" id="PRO_5045911343" evidence="1">
    <location>
        <begin position="21"/>
        <end position="502"/>
    </location>
</feature>
<accession>A0ABR7VBI3</accession>
<dbReference type="InterPro" id="IPR029058">
    <property type="entry name" value="AB_hydrolase_fold"/>
</dbReference>
<evidence type="ECO:0000256" key="1">
    <source>
        <dbReference type="SAM" id="SignalP"/>
    </source>
</evidence>
<dbReference type="Proteomes" id="UP000598350">
    <property type="component" value="Unassembled WGS sequence"/>
</dbReference>
<keyword evidence="3" id="KW-1185">Reference proteome</keyword>
<evidence type="ECO:0000313" key="2">
    <source>
        <dbReference type="EMBL" id="MBD0851014.1"/>
    </source>
</evidence>
<comment type="caution">
    <text evidence="2">The sequence shown here is derived from an EMBL/GenBank/DDBJ whole genome shotgun (WGS) entry which is preliminary data.</text>
</comment>
<evidence type="ECO:0000313" key="3">
    <source>
        <dbReference type="Proteomes" id="UP000598350"/>
    </source>
</evidence>
<dbReference type="RefSeq" id="WP_188314136.1">
    <property type="nucleotide sequence ID" value="NZ_JABTCG010000003.1"/>
</dbReference>
<keyword evidence="2" id="KW-0645">Protease</keyword>
<name>A0ABR7VBI3_9FLAO</name>
<protein>
    <submittedName>
        <fullName evidence="2">Carboxypeptidase</fullName>
    </submittedName>
</protein>
<dbReference type="SUPFAM" id="SSF53474">
    <property type="entry name" value="alpha/beta-Hydrolases"/>
    <property type="match status" value="1"/>
</dbReference>
<keyword evidence="2" id="KW-0121">Carboxypeptidase</keyword>